<keyword evidence="4 10" id="KW-0732">Signal</keyword>
<feature type="domain" description="DUF753" evidence="11">
    <location>
        <begin position="20"/>
        <end position="107"/>
    </location>
</feature>
<evidence type="ECO:0000256" key="9">
    <source>
        <dbReference type="SAM" id="Phobius"/>
    </source>
</evidence>
<sequence>MNLVVKLFLFILLIATATALQCYSCSSKEIGVNCITNNNTSKWTTTMCLSNQTACYIWLRKDRVNSTTGVAERGCALNMNYCNVWMNNTQAIAGHKNCYICNTATCNSINALNMTTQGGSDGNSSTTSSFNILLLIVPLLFSFVVKM</sequence>
<comment type="subcellular location">
    <subcellularLocation>
        <location evidence="1">Membrane</location>
        <topology evidence="1">Lipid-anchor</topology>
        <topology evidence="1">GPI-anchor</topology>
    </subcellularLocation>
</comment>
<keyword evidence="3 9" id="KW-0812">Transmembrane</keyword>
<evidence type="ECO:0000256" key="5">
    <source>
        <dbReference type="ARBA" id="ARBA00022989"/>
    </source>
</evidence>
<dbReference type="SUPFAM" id="SSF57302">
    <property type="entry name" value="Snake toxin-like"/>
    <property type="match status" value="1"/>
</dbReference>
<keyword evidence="8" id="KW-0449">Lipoprotein</keyword>
<reference evidence="12" key="1">
    <citation type="submission" date="2016-12" db="EMBL/GenBank/DDBJ databases">
        <title>An insight into the sialome and mialome of the sand fly, Nyssomyia neivai.</title>
        <authorList>
            <person name="Sebastian V."/>
            <person name="Goulart T.M."/>
            <person name="Oliveira W."/>
            <person name="Calvo E."/>
            <person name="Oliveira L.F."/>
            <person name="Pinto M.C."/>
            <person name="Rosselino A.M."/>
            <person name="Ribeiro J.M."/>
        </authorList>
    </citation>
    <scope>NUCLEOTIDE SEQUENCE</scope>
</reference>
<keyword evidence="6 9" id="KW-0472">Membrane</keyword>
<dbReference type="InterPro" id="IPR045860">
    <property type="entry name" value="Snake_toxin-like_sf"/>
</dbReference>
<dbReference type="PANTHER" id="PTHR33562">
    <property type="entry name" value="ATILLA, ISOFORM B-RELATED-RELATED"/>
    <property type="match status" value="1"/>
</dbReference>
<evidence type="ECO:0000256" key="10">
    <source>
        <dbReference type="SAM" id="SignalP"/>
    </source>
</evidence>
<feature type="transmembrane region" description="Helical" evidence="9">
    <location>
        <begin position="128"/>
        <end position="145"/>
    </location>
</feature>
<feature type="chain" id="PRO_5012114867" evidence="10">
    <location>
        <begin position="20"/>
        <end position="147"/>
    </location>
</feature>
<evidence type="ECO:0000259" key="11">
    <source>
        <dbReference type="Pfam" id="PF05444"/>
    </source>
</evidence>
<evidence type="ECO:0000256" key="8">
    <source>
        <dbReference type="ARBA" id="ARBA00023288"/>
    </source>
</evidence>
<keyword evidence="2" id="KW-0336">GPI-anchor</keyword>
<keyword evidence="7" id="KW-0325">Glycoprotein</keyword>
<evidence type="ECO:0000313" key="12">
    <source>
        <dbReference type="EMBL" id="JAV03172.1"/>
    </source>
</evidence>
<keyword evidence="5 9" id="KW-1133">Transmembrane helix</keyword>
<accession>A0A1L8D9Q7</accession>
<dbReference type="InterPro" id="IPR008472">
    <property type="entry name" value="DUF753"/>
</dbReference>
<name>A0A1L8D9Q7_9DIPT</name>
<dbReference type="EMBL" id="GFDF01010912">
    <property type="protein sequence ID" value="JAV03172.1"/>
    <property type="molecule type" value="Transcribed_RNA"/>
</dbReference>
<evidence type="ECO:0000256" key="7">
    <source>
        <dbReference type="ARBA" id="ARBA00023180"/>
    </source>
</evidence>
<protein>
    <submittedName>
        <fullName evidence="12">Putative 14.5 kDa midgut protein</fullName>
    </submittedName>
</protein>
<organism evidence="12">
    <name type="scientific">Nyssomyia neivai</name>
    <dbReference type="NCBI Taxonomy" id="330878"/>
    <lineage>
        <taxon>Eukaryota</taxon>
        <taxon>Metazoa</taxon>
        <taxon>Ecdysozoa</taxon>
        <taxon>Arthropoda</taxon>
        <taxon>Hexapoda</taxon>
        <taxon>Insecta</taxon>
        <taxon>Pterygota</taxon>
        <taxon>Neoptera</taxon>
        <taxon>Endopterygota</taxon>
        <taxon>Diptera</taxon>
        <taxon>Nematocera</taxon>
        <taxon>Psychodoidea</taxon>
        <taxon>Psychodidae</taxon>
        <taxon>Nyssomyia</taxon>
    </lineage>
</organism>
<evidence type="ECO:0000256" key="6">
    <source>
        <dbReference type="ARBA" id="ARBA00023136"/>
    </source>
</evidence>
<dbReference type="InterPro" id="IPR050975">
    <property type="entry name" value="Sleep_regulator"/>
</dbReference>
<dbReference type="AlphaFoldDB" id="A0A1L8D9Q7"/>
<feature type="signal peptide" evidence="10">
    <location>
        <begin position="1"/>
        <end position="19"/>
    </location>
</feature>
<dbReference type="Pfam" id="PF05444">
    <property type="entry name" value="DUF753"/>
    <property type="match status" value="1"/>
</dbReference>
<evidence type="ECO:0000256" key="4">
    <source>
        <dbReference type="ARBA" id="ARBA00022729"/>
    </source>
</evidence>
<evidence type="ECO:0000256" key="2">
    <source>
        <dbReference type="ARBA" id="ARBA00022622"/>
    </source>
</evidence>
<dbReference type="GO" id="GO:0098552">
    <property type="term" value="C:side of membrane"/>
    <property type="evidence" value="ECO:0007669"/>
    <property type="project" value="UniProtKB-KW"/>
</dbReference>
<proteinExistence type="predicted"/>
<evidence type="ECO:0000256" key="1">
    <source>
        <dbReference type="ARBA" id="ARBA00004589"/>
    </source>
</evidence>
<evidence type="ECO:0000256" key="3">
    <source>
        <dbReference type="ARBA" id="ARBA00022692"/>
    </source>
</evidence>